<dbReference type="RefSeq" id="WP_013762643.1">
    <property type="nucleotide sequence ID" value="NC_015510.1"/>
</dbReference>
<feature type="transmembrane region" description="Helical" evidence="7">
    <location>
        <begin position="27"/>
        <end position="47"/>
    </location>
</feature>
<dbReference type="InterPro" id="IPR025857">
    <property type="entry name" value="MacB_PCD"/>
</dbReference>
<keyword evidence="3 7" id="KW-0812">Transmembrane</keyword>
<name>F4KTT5_HALH1</name>
<dbReference type="PANTHER" id="PTHR30572">
    <property type="entry name" value="MEMBRANE COMPONENT OF TRANSPORTER-RELATED"/>
    <property type="match status" value="1"/>
</dbReference>
<feature type="transmembrane region" description="Helical" evidence="7">
    <location>
        <begin position="338"/>
        <end position="365"/>
    </location>
</feature>
<keyword evidence="4 7" id="KW-1133">Transmembrane helix</keyword>
<evidence type="ECO:0000256" key="3">
    <source>
        <dbReference type="ARBA" id="ARBA00022692"/>
    </source>
</evidence>
<dbReference type="GO" id="GO:0005886">
    <property type="term" value="C:plasma membrane"/>
    <property type="evidence" value="ECO:0007669"/>
    <property type="project" value="UniProtKB-SubCell"/>
</dbReference>
<keyword evidence="5 7" id="KW-0472">Membrane</keyword>
<protein>
    <recommendedName>
        <fullName evidence="12">ABC3 transporter permease protein domain-containing protein</fullName>
    </recommendedName>
</protein>
<dbReference type="KEGG" id="hhy:Halhy_0166"/>
<sequence>MGIVLRIIYESIVQALGQLNANRLRSFLSLLGITIGIFCIIGVFSAVDSLEDNVRGSLAKLGDDVIYIQKISWAENPDNWFKYLRRPNVDYEDYEVIKEKVRSAQLTTFYVGIGQKTVKYFQSSAERAYMLGVTQEFSEMFKLNYEQGRFFSPNEYHRGANKCVLGFKVSEAVFGSLDPIGKSVKINGRSYEVIGVLEKSGESIINVMNFDEVVLVSYELARKIANLKSNSLFGDVSICVKAAEGVSVEQMKDEITGKLRAHRRLKPKQDDNFSLNQLSIISNFLSGFFNVLNVLGVFIGGFAILVGMFSVANIMFVSVKERTRLIGIKKALGAKRYIILLEFLIESIILCILGGLAGLALVMVAMAGLSQITDSFQMYLSFNNAALGIILSTVIGVLAGMIPAMQASRMDPVEAMRK</sequence>
<evidence type="ECO:0000256" key="6">
    <source>
        <dbReference type="ARBA" id="ARBA00038076"/>
    </source>
</evidence>
<dbReference type="HOGENOM" id="CLU_000604_8_0_10"/>
<dbReference type="STRING" id="760192.Halhy_0166"/>
<evidence type="ECO:0000313" key="10">
    <source>
        <dbReference type="EMBL" id="AEE48079.1"/>
    </source>
</evidence>
<dbReference type="GO" id="GO:0022857">
    <property type="term" value="F:transmembrane transporter activity"/>
    <property type="evidence" value="ECO:0007669"/>
    <property type="project" value="TreeGrafter"/>
</dbReference>
<dbReference type="AlphaFoldDB" id="F4KTT5"/>
<dbReference type="InterPro" id="IPR003838">
    <property type="entry name" value="ABC3_permease_C"/>
</dbReference>
<dbReference type="OrthoDB" id="9770036at2"/>
<evidence type="ECO:0000259" key="8">
    <source>
        <dbReference type="Pfam" id="PF02687"/>
    </source>
</evidence>
<feature type="domain" description="MacB-like periplasmic core" evidence="9">
    <location>
        <begin position="26"/>
        <end position="256"/>
    </location>
</feature>
<feature type="transmembrane region" description="Helical" evidence="7">
    <location>
        <begin position="385"/>
        <end position="408"/>
    </location>
</feature>
<organism evidence="10 11">
    <name type="scientific">Haliscomenobacter hydrossis (strain ATCC 27775 / DSM 1100 / LMG 10767 / O)</name>
    <dbReference type="NCBI Taxonomy" id="760192"/>
    <lineage>
        <taxon>Bacteria</taxon>
        <taxon>Pseudomonadati</taxon>
        <taxon>Bacteroidota</taxon>
        <taxon>Saprospiria</taxon>
        <taxon>Saprospirales</taxon>
        <taxon>Haliscomenobacteraceae</taxon>
        <taxon>Haliscomenobacter</taxon>
    </lineage>
</organism>
<keyword evidence="2" id="KW-1003">Cell membrane</keyword>
<reference key="2">
    <citation type="submission" date="2011-04" db="EMBL/GenBank/DDBJ databases">
        <title>Complete sequence of chromosome of Haliscomenobacter hydrossis DSM 1100.</title>
        <authorList>
            <consortium name="US DOE Joint Genome Institute (JGI-PGF)"/>
            <person name="Lucas S."/>
            <person name="Han J."/>
            <person name="Lapidus A."/>
            <person name="Bruce D."/>
            <person name="Goodwin L."/>
            <person name="Pitluck S."/>
            <person name="Peters L."/>
            <person name="Kyrpides N."/>
            <person name="Mavromatis K."/>
            <person name="Ivanova N."/>
            <person name="Ovchinnikova G."/>
            <person name="Pagani I."/>
            <person name="Daligault H."/>
            <person name="Detter J.C."/>
            <person name="Han C."/>
            <person name="Land M."/>
            <person name="Hauser L."/>
            <person name="Markowitz V."/>
            <person name="Cheng J.-F."/>
            <person name="Hugenholtz P."/>
            <person name="Woyke T."/>
            <person name="Wu D."/>
            <person name="Verbarg S."/>
            <person name="Frueling A."/>
            <person name="Brambilla E."/>
            <person name="Klenk H.-P."/>
            <person name="Eisen J.A."/>
        </authorList>
    </citation>
    <scope>NUCLEOTIDE SEQUENCE</scope>
    <source>
        <strain>DSM 1100</strain>
    </source>
</reference>
<dbReference type="EMBL" id="CP002691">
    <property type="protein sequence ID" value="AEE48079.1"/>
    <property type="molecule type" value="Genomic_DNA"/>
</dbReference>
<accession>F4KTT5</accession>
<evidence type="ECO:0000313" key="11">
    <source>
        <dbReference type="Proteomes" id="UP000008461"/>
    </source>
</evidence>
<dbReference type="Pfam" id="PF12704">
    <property type="entry name" value="MacB_PCD"/>
    <property type="match status" value="1"/>
</dbReference>
<dbReference type="eggNOG" id="COG0577">
    <property type="taxonomic scope" value="Bacteria"/>
</dbReference>
<dbReference type="InterPro" id="IPR050250">
    <property type="entry name" value="Macrolide_Exporter_MacB"/>
</dbReference>
<proteinExistence type="inferred from homology"/>
<reference evidence="10 11" key="1">
    <citation type="journal article" date="2011" name="Stand. Genomic Sci.">
        <title>Complete genome sequence of Haliscomenobacter hydrossis type strain (O).</title>
        <authorList>
            <consortium name="US DOE Joint Genome Institute (JGI-PGF)"/>
            <person name="Daligault H."/>
            <person name="Lapidus A."/>
            <person name="Zeytun A."/>
            <person name="Nolan M."/>
            <person name="Lucas S."/>
            <person name="Del Rio T.G."/>
            <person name="Tice H."/>
            <person name="Cheng J.F."/>
            <person name="Tapia R."/>
            <person name="Han C."/>
            <person name="Goodwin L."/>
            <person name="Pitluck S."/>
            <person name="Liolios K."/>
            <person name="Pagani I."/>
            <person name="Ivanova N."/>
            <person name="Huntemann M."/>
            <person name="Mavromatis K."/>
            <person name="Mikhailova N."/>
            <person name="Pati A."/>
            <person name="Chen A."/>
            <person name="Palaniappan K."/>
            <person name="Land M."/>
            <person name="Hauser L."/>
            <person name="Brambilla E.M."/>
            <person name="Rohde M."/>
            <person name="Verbarg S."/>
            <person name="Goker M."/>
            <person name="Bristow J."/>
            <person name="Eisen J.A."/>
            <person name="Markowitz V."/>
            <person name="Hugenholtz P."/>
            <person name="Kyrpides N.C."/>
            <person name="Klenk H.P."/>
            <person name="Woyke T."/>
        </authorList>
    </citation>
    <scope>NUCLEOTIDE SEQUENCE [LARGE SCALE GENOMIC DNA]</scope>
    <source>
        <strain evidence="11">ATCC 27775 / DSM 1100 / LMG 10767 / O</strain>
    </source>
</reference>
<evidence type="ECO:0000256" key="7">
    <source>
        <dbReference type="SAM" id="Phobius"/>
    </source>
</evidence>
<dbReference type="PANTHER" id="PTHR30572:SF4">
    <property type="entry name" value="ABC TRANSPORTER PERMEASE YTRF"/>
    <property type="match status" value="1"/>
</dbReference>
<evidence type="ECO:0000259" key="9">
    <source>
        <dbReference type="Pfam" id="PF12704"/>
    </source>
</evidence>
<feature type="transmembrane region" description="Helical" evidence="7">
    <location>
        <begin position="298"/>
        <end position="317"/>
    </location>
</feature>
<comment type="subcellular location">
    <subcellularLocation>
        <location evidence="1">Cell membrane</location>
        <topology evidence="1">Multi-pass membrane protein</topology>
    </subcellularLocation>
</comment>
<keyword evidence="11" id="KW-1185">Reference proteome</keyword>
<dbReference type="Proteomes" id="UP000008461">
    <property type="component" value="Chromosome"/>
</dbReference>
<evidence type="ECO:0008006" key="12">
    <source>
        <dbReference type="Google" id="ProtNLM"/>
    </source>
</evidence>
<feature type="domain" description="ABC3 transporter permease C-terminal" evidence="8">
    <location>
        <begin position="298"/>
        <end position="412"/>
    </location>
</feature>
<dbReference type="Pfam" id="PF02687">
    <property type="entry name" value="FtsX"/>
    <property type="match status" value="1"/>
</dbReference>
<evidence type="ECO:0000256" key="4">
    <source>
        <dbReference type="ARBA" id="ARBA00022989"/>
    </source>
</evidence>
<comment type="similarity">
    <text evidence="6">Belongs to the ABC-4 integral membrane protein family.</text>
</comment>
<gene>
    <name evidence="10" type="ordered locus">Halhy_0166</name>
</gene>
<evidence type="ECO:0000256" key="5">
    <source>
        <dbReference type="ARBA" id="ARBA00023136"/>
    </source>
</evidence>
<evidence type="ECO:0000256" key="2">
    <source>
        <dbReference type="ARBA" id="ARBA00022475"/>
    </source>
</evidence>
<evidence type="ECO:0000256" key="1">
    <source>
        <dbReference type="ARBA" id="ARBA00004651"/>
    </source>
</evidence>